<organism evidence="4 5">
    <name type="scientific">Hahella chejuensis (strain KCTC 2396)</name>
    <dbReference type="NCBI Taxonomy" id="349521"/>
    <lineage>
        <taxon>Bacteria</taxon>
        <taxon>Pseudomonadati</taxon>
        <taxon>Pseudomonadota</taxon>
        <taxon>Gammaproteobacteria</taxon>
        <taxon>Oceanospirillales</taxon>
        <taxon>Hahellaceae</taxon>
        <taxon>Hahella</taxon>
    </lineage>
</organism>
<dbReference type="PANTHER" id="PTHR23088">
    <property type="entry name" value="NITRILASE-RELATED"/>
    <property type="match status" value="1"/>
</dbReference>
<dbReference type="eggNOG" id="COG0388">
    <property type="taxonomic scope" value="Bacteria"/>
</dbReference>
<evidence type="ECO:0000313" key="4">
    <source>
        <dbReference type="EMBL" id="ABC32000.1"/>
    </source>
</evidence>
<evidence type="ECO:0000313" key="5">
    <source>
        <dbReference type="Proteomes" id="UP000000238"/>
    </source>
</evidence>
<feature type="domain" description="CN hydrolase" evidence="3">
    <location>
        <begin position="4"/>
        <end position="258"/>
    </location>
</feature>
<dbReference type="PROSITE" id="PS01227">
    <property type="entry name" value="UPF0012"/>
    <property type="match status" value="1"/>
</dbReference>
<keyword evidence="2 4" id="KW-0378">Hydrolase</keyword>
<dbReference type="PROSITE" id="PS50263">
    <property type="entry name" value="CN_HYDROLASE"/>
    <property type="match status" value="1"/>
</dbReference>
<comment type="similarity">
    <text evidence="1">Belongs to the carbon-nitrogen hydrolase superfamily. NIT1/NIT2 family.</text>
</comment>
<evidence type="ECO:0000259" key="3">
    <source>
        <dbReference type="PROSITE" id="PS50263"/>
    </source>
</evidence>
<proteinExistence type="inferred from homology"/>
<sequence length="277" mass="30479">MSEFTLAIVQLVSTSDIEHNLARVEHWVAEAANGGAQLVLLPENFALFESKRSLDIGAAEADAEGPIRRFLAGLARRFGVWIIAGSLPCAQRPDGASIDGRVRSACWVFDDSGATVARYDKIHLFDVDVKDAYGAYRESAIFEPGEQVVVIATPWIRIGLSICYDLRFPELFRAMAEQGAELMTVPSAFTYVTGEAHWETLLRARAIENQVYIAAANQGGCHSESRRTYGHSMVIDPWGKVVACLEEGEGVILSTLDKAKLQDVRTSMPVLAHRRLK</sequence>
<reference evidence="4 5" key="1">
    <citation type="journal article" date="2005" name="Nucleic Acids Res.">
        <title>Genomic blueprint of Hahella chejuensis, a marine microbe producing an algicidal agent.</title>
        <authorList>
            <person name="Jeong H."/>
            <person name="Yim J.H."/>
            <person name="Lee C."/>
            <person name="Choi S.-H."/>
            <person name="Park Y.K."/>
            <person name="Yoon S.H."/>
            <person name="Hur C.-G."/>
            <person name="Kang H.-Y."/>
            <person name="Kim D."/>
            <person name="Lee H.H."/>
            <person name="Park K.H."/>
            <person name="Park S.-H."/>
            <person name="Park H.-S."/>
            <person name="Lee H.K."/>
            <person name="Oh T.K."/>
            <person name="Kim J.F."/>
        </authorList>
    </citation>
    <scope>NUCLEOTIDE SEQUENCE [LARGE SCALE GENOMIC DNA]</scope>
    <source>
        <strain evidence="4 5">KCTC 2396</strain>
    </source>
</reference>
<accession>Q2SBH4</accession>
<evidence type="ECO:0000256" key="2">
    <source>
        <dbReference type="ARBA" id="ARBA00022801"/>
    </source>
</evidence>
<dbReference type="AlphaFoldDB" id="Q2SBH4"/>
<dbReference type="HOGENOM" id="CLU_030130_1_2_6"/>
<dbReference type="Pfam" id="PF00795">
    <property type="entry name" value="CN_hydrolase"/>
    <property type="match status" value="1"/>
</dbReference>
<dbReference type="STRING" id="349521.HCH_05328"/>
<dbReference type="SUPFAM" id="SSF56317">
    <property type="entry name" value="Carbon-nitrogen hydrolase"/>
    <property type="match status" value="1"/>
</dbReference>
<dbReference type="OrthoDB" id="9811121at2"/>
<keyword evidence="5" id="KW-1185">Reference proteome</keyword>
<dbReference type="InterPro" id="IPR003010">
    <property type="entry name" value="C-N_Hydrolase"/>
</dbReference>
<dbReference type="Gene3D" id="3.60.110.10">
    <property type="entry name" value="Carbon-nitrogen hydrolase"/>
    <property type="match status" value="1"/>
</dbReference>
<name>Q2SBH4_HAHCH</name>
<dbReference type="KEGG" id="hch:HCH_05328"/>
<dbReference type="PANTHER" id="PTHR23088:SF27">
    <property type="entry name" value="DEAMINATED GLUTATHIONE AMIDASE"/>
    <property type="match status" value="1"/>
</dbReference>
<dbReference type="RefSeq" id="WP_011399064.1">
    <property type="nucleotide sequence ID" value="NC_007645.1"/>
</dbReference>
<dbReference type="InterPro" id="IPR045254">
    <property type="entry name" value="Nit1/2_C-N_Hydrolase"/>
</dbReference>
<dbReference type="CDD" id="cd07572">
    <property type="entry name" value="nit"/>
    <property type="match status" value="1"/>
</dbReference>
<protein>
    <submittedName>
        <fullName evidence="4">Predicted amidohydrolase</fullName>
    </submittedName>
</protein>
<dbReference type="Proteomes" id="UP000000238">
    <property type="component" value="Chromosome"/>
</dbReference>
<gene>
    <name evidence="4" type="ordered locus">HCH_05328</name>
</gene>
<dbReference type="GO" id="GO:0016811">
    <property type="term" value="F:hydrolase activity, acting on carbon-nitrogen (but not peptide) bonds, in linear amides"/>
    <property type="evidence" value="ECO:0007669"/>
    <property type="project" value="InterPro"/>
</dbReference>
<dbReference type="EMBL" id="CP000155">
    <property type="protein sequence ID" value="ABC32000.1"/>
    <property type="molecule type" value="Genomic_DNA"/>
</dbReference>
<evidence type="ECO:0000256" key="1">
    <source>
        <dbReference type="ARBA" id="ARBA00010613"/>
    </source>
</evidence>
<dbReference type="InterPro" id="IPR036526">
    <property type="entry name" value="C-N_Hydrolase_sf"/>
</dbReference>
<dbReference type="InterPro" id="IPR001110">
    <property type="entry name" value="UPF0012_CS"/>
</dbReference>